<dbReference type="Pfam" id="PF01408">
    <property type="entry name" value="GFO_IDH_MocA"/>
    <property type="match status" value="1"/>
</dbReference>
<dbReference type="EMBL" id="JAPEVB010000004">
    <property type="protein sequence ID" value="KAJ4389608.1"/>
    <property type="molecule type" value="Genomic_DNA"/>
</dbReference>
<name>A0A9W8YSY9_9PEZI</name>
<dbReference type="Proteomes" id="UP001140453">
    <property type="component" value="Unassembled WGS sequence"/>
</dbReference>
<accession>A0A9W8YSY9</accession>
<feature type="domain" description="Gfo/Idh/MocA-like oxidoreductase N-terminal" evidence="3">
    <location>
        <begin position="6"/>
        <end position="124"/>
    </location>
</feature>
<dbReference type="GO" id="GO:0016491">
    <property type="term" value="F:oxidoreductase activity"/>
    <property type="evidence" value="ECO:0007669"/>
    <property type="project" value="UniProtKB-KW"/>
</dbReference>
<evidence type="ECO:0008006" key="7">
    <source>
        <dbReference type="Google" id="ProtNLM"/>
    </source>
</evidence>
<dbReference type="SUPFAM" id="SSF51735">
    <property type="entry name" value="NAD(P)-binding Rossmann-fold domains"/>
    <property type="match status" value="1"/>
</dbReference>
<evidence type="ECO:0000313" key="5">
    <source>
        <dbReference type="EMBL" id="KAJ4389608.1"/>
    </source>
</evidence>
<proteinExistence type="inferred from homology"/>
<evidence type="ECO:0000313" key="6">
    <source>
        <dbReference type="Proteomes" id="UP001140453"/>
    </source>
</evidence>
<comment type="caution">
    <text evidence="5">The sequence shown here is derived from an EMBL/GenBank/DDBJ whole genome shotgun (WGS) entry which is preliminary data.</text>
</comment>
<dbReference type="AlphaFoldDB" id="A0A9W8YSY9"/>
<keyword evidence="2" id="KW-0560">Oxidoreductase</keyword>
<comment type="similarity">
    <text evidence="1">Belongs to the Gfo/Idh/MocA family.</text>
</comment>
<evidence type="ECO:0000256" key="1">
    <source>
        <dbReference type="ARBA" id="ARBA00010928"/>
    </source>
</evidence>
<dbReference type="InterPro" id="IPR004104">
    <property type="entry name" value="Gfo/Idh/MocA-like_OxRdtase_C"/>
</dbReference>
<dbReference type="InterPro" id="IPR000683">
    <property type="entry name" value="Gfo/Idh/MocA-like_OxRdtase_N"/>
</dbReference>
<dbReference type="GO" id="GO:0000166">
    <property type="term" value="F:nucleotide binding"/>
    <property type="evidence" value="ECO:0007669"/>
    <property type="project" value="InterPro"/>
</dbReference>
<dbReference type="PANTHER" id="PTHR43708">
    <property type="entry name" value="CONSERVED EXPRESSED OXIDOREDUCTASE (EUROFUNG)"/>
    <property type="match status" value="1"/>
</dbReference>
<reference evidence="5" key="1">
    <citation type="submission" date="2022-10" db="EMBL/GenBank/DDBJ databases">
        <title>Tapping the CABI collections for fungal endophytes: first genome assemblies for Collariella, Neodidymelliopsis, Ascochyta clinopodiicola, Didymella pomorum, Didymosphaeria variabile, Neocosmospora piperis and Neocucurbitaria cava.</title>
        <authorList>
            <person name="Hill R."/>
        </authorList>
    </citation>
    <scope>NUCLEOTIDE SEQUENCE</scope>
    <source>
        <strain evidence="5">IMI 355082</strain>
    </source>
</reference>
<organism evidence="5 6">
    <name type="scientific">Gnomoniopsis smithogilvyi</name>
    <dbReference type="NCBI Taxonomy" id="1191159"/>
    <lineage>
        <taxon>Eukaryota</taxon>
        <taxon>Fungi</taxon>
        <taxon>Dikarya</taxon>
        <taxon>Ascomycota</taxon>
        <taxon>Pezizomycotina</taxon>
        <taxon>Sordariomycetes</taxon>
        <taxon>Sordariomycetidae</taxon>
        <taxon>Diaporthales</taxon>
        <taxon>Gnomoniaceae</taxon>
        <taxon>Gnomoniopsis</taxon>
    </lineage>
</organism>
<feature type="domain" description="Gfo/Idh/MocA-like oxidoreductase C-terminal" evidence="4">
    <location>
        <begin position="139"/>
        <end position="366"/>
    </location>
</feature>
<evidence type="ECO:0000259" key="4">
    <source>
        <dbReference type="Pfam" id="PF02894"/>
    </source>
</evidence>
<dbReference type="Gene3D" id="3.30.360.10">
    <property type="entry name" value="Dihydrodipicolinate Reductase, domain 2"/>
    <property type="match status" value="1"/>
</dbReference>
<dbReference type="PANTHER" id="PTHR43708:SF5">
    <property type="entry name" value="CONSERVED EXPRESSED OXIDOREDUCTASE (EUROFUNG)-RELATED"/>
    <property type="match status" value="1"/>
</dbReference>
<sequence>MSDKTFNVSVIGYGLSAKVFHIPFIDQIPSLNLHSIVQRSPKQGDSAPDDFPSIKHFTSVDTVLKDPEVDLVVISTPPNTHYEFTKDVIQSGKHALVEKAFVPTSAQAEELIKLARERNKLICVFQNRRWDADFLTVQKIIKEEKIGRVYEFETHFDRFRPQKPAGWKSALTLNDGNGAIYDLGTHLIDQVFVLFGKPTEVYGKFVQQRTGTLVSGDGGPEDQPDSVNAMLSYADKGLVVHVRIGVMSVANEQPRFWIRGTKGSYHKQGLDPQESQLVSGMKVTDPGFGVDGAAYNGKLELLQEDDSVQEFTYPNVKPTTYLKFYELLAKALESGKEEDVPVPASQAAEVLRIIEAIRRSARTGMEMSAK</sequence>
<dbReference type="Pfam" id="PF02894">
    <property type="entry name" value="GFO_IDH_MocA_C"/>
    <property type="match status" value="1"/>
</dbReference>
<dbReference type="Gene3D" id="3.40.50.720">
    <property type="entry name" value="NAD(P)-binding Rossmann-like Domain"/>
    <property type="match status" value="1"/>
</dbReference>
<evidence type="ECO:0000256" key="2">
    <source>
        <dbReference type="ARBA" id="ARBA00023002"/>
    </source>
</evidence>
<dbReference type="OrthoDB" id="2129491at2759"/>
<protein>
    <recommendedName>
        <fullName evidence="7">Oxidoreductase</fullName>
    </recommendedName>
</protein>
<keyword evidence="6" id="KW-1185">Reference proteome</keyword>
<dbReference type="InterPro" id="IPR051317">
    <property type="entry name" value="Gfo/Idh/MocA_oxidoreduct"/>
</dbReference>
<evidence type="ECO:0000259" key="3">
    <source>
        <dbReference type="Pfam" id="PF01408"/>
    </source>
</evidence>
<dbReference type="InterPro" id="IPR036291">
    <property type="entry name" value="NAD(P)-bd_dom_sf"/>
</dbReference>
<gene>
    <name evidence="5" type="ORF">N0V93_007079</name>
</gene>